<dbReference type="AlphaFoldDB" id="A0A8H7T464"/>
<dbReference type="Pfam" id="PF11951">
    <property type="entry name" value="Fungal_trans_2"/>
    <property type="match status" value="1"/>
</dbReference>
<organism evidence="1 2">
    <name type="scientific">Cadophora malorum</name>
    <dbReference type="NCBI Taxonomy" id="108018"/>
    <lineage>
        <taxon>Eukaryota</taxon>
        <taxon>Fungi</taxon>
        <taxon>Dikarya</taxon>
        <taxon>Ascomycota</taxon>
        <taxon>Pezizomycotina</taxon>
        <taxon>Leotiomycetes</taxon>
        <taxon>Helotiales</taxon>
        <taxon>Ploettnerulaceae</taxon>
        <taxon>Cadophora</taxon>
    </lineage>
</organism>
<dbReference type="Proteomes" id="UP000664132">
    <property type="component" value="Unassembled WGS sequence"/>
</dbReference>
<dbReference type="EMBL" id="JAFJYH010000430">
    <property type="protein sequence ID" value="KAG4411891.1"/>
    <property type="molecule type" value="Genomic_DNA"/>
</dbReference>
<evidence type="ECO:0000313" key="2">
    <source>
        <dbReference type="Proteomes" id="UP000664132"/>
    </source>
</evidence>
<dbReference type="PANTHER" id="PTHR37540:SF5">
    <property type="entry name" value="TRANSCRIPTION FACTOR DOMAIN-CONTAINING PROTEIN"/>
    <property type="match status" value="1"/>
</dbReference>
<dbReference type="PANTHER" id="PTHR37540">
    <property type="entry name" value="TRANSCRIPTION FACTOR (ACR-2), PUTATIVE-RELATED-RELATED"/>
    <property type="match status" value="1"/>
</dbReference>
<protein>
    <submittedName>
        <fullName evidence="1">Uncharacterized protein</fullName>
    </submittedName>
</protein>
<accession>A0A8H7T464</accession>
<gene>
    <name evidence="1" type="ORF">IFR04_014982</name>
</gene>
<dbReference type="InterPro" id="IPR021858">
    <property type="entry name" value="Fun_TF"/>
</dbReference>
<keyword evidence="2" id="KW-1185">Reference proteome</keyword>
<proteinExistence type="predicted"/>
<reference evidence="1" key="1">
    <citation type="submission" date="2021-02" db="EMBL/GenBank/DDBJ databases">
        <title>Genome sequence Cadophora malorum strain M34.</title>
        <authorList>
            <person name="Stefanovic E."/>
            <person name="Vu D."/>
            <person name="Scully C."/>
            <person name="Dijksterhuis J."/>
            <person name="Roader J."/>
            <person name="Houbraken J."/>
        </authorList>
    </citation>
    <scope>NUCLEOTIDE SEQUENCE</scope>
    <source>
        <strain evidence="1">M34</strain>
    </source>
</reference>
<evidence type="ECO:0000313" key="1">
    <source>
        <dbReference type="EMBL" id="KAG4411891.1"/>
    </source>
</evidence>
<sequence length="490" mass="55176">MPVAKARKWDAASGFTFITFSHPDQVLERGTQTTIRSKALSSVSRPKKKKLPRPVVLDLEMLQNQPATCGTDLTEFAHELEVVRFCRALELQVIPPALPHLGIFAVEPDYRARELLTFMSNEAKHVYRPFRTEWFNMAILSSTSYYLCLANAALFLDQHATGSNTLEYTDSIESTRYYSKCLTQVNKQLASSAEDIDGGTITTILGFICHSLATRNYEKCEMHMHGLERIISLRGGFHGLGDLLTIFASWFDITNAAFHDTAPRLPCPTMLDEDSSRSEPLSPALAPLFWESQEAHLDPSLWAISMIKLRQLAARINNNSTQPQFWDSGIKSTKILGPVAHCILSIPRLDITISSSRDIVNPTIALREATRLALLVLMALLKRAFSLIADELHSLLEKLWTVTPLLATISCFPGLRLWISFVHACAIEEPISELQLANIHRAMRELDISRGSQAFCEAEKVIWIHCLLDDRARPVQEQIDRYLADNQYIL</sequence>
<dbReference type="OrthoDB" id="3469225at2759"/>
<name>A0A8H7T464_9HELO</name>
<comment type="caution">
    <text evidence="1">The sequence shown here is derived from an EMBL/GenBank/DDBJ whole genome shotgun (WGS) entry which is preliminary data.</text>
</comment>